<dbReference type="Proteomes" id="UP000821845">
    <property type="component" value="Chromosome 5"/>
</dbReference>
<organism evidence="1 2">
    <name type="scientific">Hyalomma asiaticum</name>
    <name type="common">Tick</name>
    <dbReference type="NCBI Taxonomy" id="266040"/>
    <lineage>
        <taxon>Eukaryota</taxon>
        <taxon>Metazoa</taxon>
        <taxon>Ecdysozoa</taxon>
        <taxon>Arthropoda</taxon>
        <taxon>Chelicerata</taxon>
        <taxon>Arachnida</taxon>
        <taxon>Acari</taxon>
        <taxon>Parasitiformes</taxon>
        <taxon>Ixodida</taxon>
        <taxon>Ixodoidea</taxon>
        <taxon>Ixodidae</taxon>
        <taxon>Hyalomminae</taxon>
        <taxon>Hyalomma</taxon>
    </lineage>
</organism>
<proteinExistence type="predicted"/>
<dbReference type="EMBL" id="CM023485">
    <property type="protein sequence ID" value="KAH6929475.1"/>
    <property type="molecule type" value="Genomic_DNA"/>
</dbReference>
<protein>
    <submittedName>
        <fullName evidence="1">Uncharacterized protein</fullName>
    </submittedName>
</protein>
<name>A0ACB7S4B7_HYAAI</name>
<keyword evidence="2" id="KW-1185">Reference proteome</keyword>
<reference evidence="1" key="1">
    <citation type="submission" date="2020-05" db="EMBL/GenBank/DDBJ databases">
        <title>Large-scale comparative analyses of tick genomes elucidate their genetic diversity and vector capacities.</title>
        <authorList>
            <person name="Jia N."/>
            <person name="Wang J."/>
            <person name="Shi W."/>
            <person name="Du L."/>
            <person name="Sun Y."/>
            <person name="Zhan W."/>
            <person name="Jiang J."/>
            <person name="Wang Q."/>
            <person name="Zhang B."/>
            <person name="Ji P."/>
            <person name="Sakyi L.B."/>
            <person name="Cui X."/>
            <person name="Yuan T."/>
            <person name="Jiang B."/>
            <person name="Yang W."/>
            <person name="Lam T.T.-Y."/>
            <person name="Chang Q."/>
            <person name="Ding S."/>
            <person name="Wang X."/>
            <person name="Zhu J."/>
            <person name="Ruan X."/>
            <person name="Zhao L."/>
            <person name="Wei J."/>
            <person name="Que T."/>
            <person name="Du C."/>
            <person name="Cheng J."/>
            <person name="Dai P."/>
            <person name="Han X."/>
            <person name="Huang E."/>
            <person name="Gao Y."/>
            <person name="Liu J."/>
            <person name="Shao H."/>
            <person name="Ye R."/>
            <person name="Li L."/>
            <person name="Wei W."/>
            <person name="Wang X."/>
            <person name="Wang C."/>
            <person name="Yang T."/>
            <person name="Huo Q."/>
            <person name="Li W."/>
            <person name="Guo W."/>
            <person name="Chen H."/>
            <person name="Zhou L."/>
            <person name="Ni X."/>
            <person name="Tian J."/>
            <person name="Zhou Y."/>
            <person name="Sheng Y."/>
            <person name="Liu T."/>
            <person name="Pan Y."/>
            <person name="Xia L."/>
            <person name="Li J."/>
            <person name="Zhao F."/>
            <person name="Cao W."/>
        </authorList>
    </citation>
    <scope>NUCLEOTIDE SEQUENCE</scope>
    <source>
        <strain evidence="1">Hyas-2018</strain>
    </source>
</reference>
<comment type="caution">
    <text evidence="1">The sequence shown here is derived from an EMBL/GenBank/DDBJ whole genome shotgun (WGS) entry which is preliminary data.</text>
</comment>
<gene>
    <name evidence="1" type="ORF">HPB50_000343</name>
</gene>
<sequence length="219" mass="24569">MAQRLFRNDTISFTAGEANAFYEPMTNSLTIKAGVIQPPLFFKLGPASLNYAGLGQIIGHEIMHGYDVDAIRLDAFGRLIPIANTSSMLQYQLRVFCLRQTYLQAEAERALVLVDDKLDSEGFADFTGLQLAYAAYKRLEPRERLAVVPGVGLTAEQTFFVAHCLKWCDLIARRHPSSRYWPGRSRCIVPLRSMPEFAAAFSCTEGAPMNPHPKCTFWE</sequence>
<evidence type="ECO:0000313" key="1">
    <source>
        <dbReference type="EMBL" id="KAH6929475.1"/>
    </source>
</evidence>
<accession>A0ACB7S4B7</accession>
<evidence type="ECO:0000313" key="2">
    <source>
        <dbReference type="Proteomes" id="UP000821845"/>
    </source>
</evidence>